<feature type="domain" description="Tyr recombinase" evidence="4">
    <location>
        <begin position="166"/>
        <end position="359"/>
    </location>
</feature>
<evidence type="ECO:0000259" key="4">
    <source>
        <dbReference type="PROSITE" id="PS51898"/>
    </source>
</evidence>
<dbReference type="SUPFAM" id="SSF56349">
    <property type="entry name" value="DNA breaking-rejoining enzymes"/>
    <property type="match status" value="1"/>
</dbReference>
<dbReference type="PANTHER" id="PTHR30349">
    <property type="entry name" value="PHAGE INTEGRASE-RELATED"/>
    <property type="match status" value="1"/>
</dbReference>
<keyword evidence="6" id="KW-1185">Reference proteome</keyword>
<accession>A0ABS9SMA7</accession>
<keyword evidence="2" id="KW-0238">DNA-binding</keyword>
<comment type="caution">
    <text evidence="5">The sequence shown here is derived from an EMBL/GenBank/DDBJ whole genome shotgun (WGS) entry which is preliminary data.</text>
</comment>
<dbReference type="PROSITE" id="PS51898">
    <property type="entry name" value="TYR_RECOMBINASE"/>
    <property type="match status" value="1"/>
</dbReference>
<evidence type="ECO:0000256" key="3">
    <source>
        <dbReference type="ARBA" id="ARBA00023172"/>
    </source>
</evidence>
<protein>
    <submittedName>
        <fullName evidence="5">Site-specific integrase</fullName>
    </submittedName>
</protein>
<dbReference type="InterPro" id="IPR011010">
    <property type="entry name" value="DNA_brk_join_enz"/>
</dbReference>
<dbReference type="InterPro" id="IPR025269">
    <property type="entry name" value="SAM-like_dom"/>
</dbReference>
<sequence length="370" mass="43249">MSREEFEKFHIDRSLQKNYKKVSYLSKADKIIETLKDTFTFEKFEKEFLVKPVKSTRNNSVIDALQSYKHILESEGRLKSRDTFQGTINWMKKFSEKKLPSWDVVNPAYLKKLDEFMKEKNLSDSSIGIYMRNLRTVFNIAISDKVVGQDLYPFGRNRYTPPATRNIKKALSLEDIQKLYTYTPESEQESWAKDLWFFSYFANGLNIKDICLLKFSNLRESEIQFTRQKTKNSRKANLQNISVVLIDDLKTILSRRAKKNGTPNDFVFDLLSSKSTQEEIYKTVNQTVKTVNKYMNRIAGKLKLNRLPTTNFARHSYSTVLKRAGVPIEMISENLGHSSIRTTQIYLDSFEKEQRLEAAKHLLAFKDVDK</sequence>
<dbReference type="Pfam" id="PF00589">
    <property type="entry name" value="Phage_integrase"/>
    <property type="match status" value="1"/>
</dbReference>
<dbReference type="PANTHER" id="PTHR30349:SF64">
    <property type="entry name" value="PROPHAGE INTEGRASE INTD-RELATED"/>
    <property type="match status" value="1"/>
</dbReference>
<dbReference type="InterPro" id="IPR050090">
    <property type="entry name" value="Tyrosine_recombinase_XerCD"/>
</dbReference>
<organism evidence="5 6">
    <name type="scientific">Niabella ginsengisoli</name>
    <dbReference type="NCBI Taxonomy" id="522298"/>
    <lineage>
        <taxon>Bacteria</taxon>
        <taxon>Pseudomonadati</taxon>
        <taxon>Bacteroidota</taxon>
        <taxon>Chitinophagia</taxon>
        <taxon>Chitinophagales</taxon>
        <taxon>Chitinophagaceae</taxon>
        <taxon>Niabella</taxon>
    </lineage>
</organism>
<dbReference type="InterPro" id="IPR010998">
    <property type="entry name" value="Integrase_recombinase_N"/>
</dbReference>
<evidence type="ECO:0000256" key="1">
    <source>
        <dbReference type="ARBA" id="ARBA00008857"/>
    </source>
</evidence>
<proteinExistence type="inferred from homology"/>
<dbReference type="Proteomes" id="UP001202248">
    <property type="component" value="Unassembled WGS sequence"/>
</dbReference>
<keyword evidence="3" id="KW-0233">DNA recombination</keyword>
<name>A0ABS9SMA7_9BACT</name>
<comment type="similarity">
    <text evidence="1">Belongs to the 'phage' integrase family.</text>
</comment>
<dbReference type="InterPro" id="IPR002104">
    <property type="entry name" value="Integrase_catalytic"/>
</dbReference>
<dbReference type="Pfam" id="PF13102">
    <property type="entry name" value="Phage_int_SAM_5"/>
    <property type="match status" value="1"/>
</dbReference>
<evidence type="ECO:0000256" key="2">
    <source>
        <dbReference type="ARBA" id="ARBA00023125"/>
    </source>
</evidence>
<reference evidence="5 6" key="1">
    <citation type="submission" date="2022-02" db="EMBL/GenBank/DDBJ databases">
        <authorList>
            <person name="Min J."/>
        </authorList>
    </citation>
    <scope>NUCLEOTIDE SEQUENCE [LARGE SCALE GENOMIC DNA]</scope>
    <source>
        <strain evidence="5 6">GR10-1</strain>
    </source>
</reference>
<dbReference type="Gene3D" id="1.10.443.10">
    <property type="entry name" value="Intergrase catalytic core"/>
    <property type="match status" value="1"/>
</dbReference>
<evidence type="ECO:0000313" key="6">
    <source>
        <dbReference type="Proteomes" id="UP001202248"/>
    </source>
</evidence>
<dbReference type="InterPro" id="IPR013762">
    <property type="entry name" value="Integrase-like_cat_sf"/>
</dbReference>
<dbReference type="RefSeq" id="WP_240831538.1">
    <property type="nucleotide sequence ID" value="NZ_JAKWBL010000004.1"/>
</dbReference>
<dbReference type="EMBL" id="JAKWBL010000004">
    <property type="protein sequence ID" value="MCH5599493.1"/>
    <property type="molecule type" value="Genomic_DNA"/>
</dbReference>
<evidence type="ECO:0000313" key="5">
    <source>
        <dbReference type="EMBL" id="MCH5599493.1"/>
    </source>
</evidence>
<dbReference type="Gene3D" id="1.10.150.130">
    <property type="match status" value="1"/>
</dbReference>
<gene>
    <name evidence="5" type="ORF">MKP09_17080</name>
</gene>